<keyword evidence="3 4" id="KW-0408">Iron</keyword>
<sequence length="720" mass="80044">MRYIAENLLLGLTITIAFLLVFESNLVLPVWLQSFGRLHPMLLHFPLVLLIVAVILEFFRFSPANAANDFYQNFSRNFLLSGALLAAVTVVMGLFLAQEEGYAGDTLFWHKWTGAGIFFLSSALYFVRNANWYRAPVARAGGSLLLLVLVLGGHFGASLTHGNDYVFAPFKVDEATVPVPFEKALVFNDVILPIFNQKCVGCHNADKQKGGLLLTDAESVMKGGKNGELFVAGQPEISLLLQRIHLPMEEKKHMPPSGKTQLSPEEIRLLALWVQRHQSFKQKLADLPVGDSLRVLAAARFQPANADDIFDFEPPSEDVVTELNTDYRTVSFLARQSPALEVNIYNKSEYAPRLLEELRAVRMQIVDLNLSKMPVSDQDLSIVATFENLRNLNLNFTEISARGLHSLAALPYLRSLNLSGTKLNFDDLHKQLGTFKMLKSVSVWDTELTGEQIARLKKDHPNLNVIGGFVDDGNSPLKLNPPQEGNASTVFDKEIALRLKHPIRGATIRYTTDGSEPDSLTSPVFNGKMTLTEPATIKAKAFKKGWLGSETATFDFFKSTYDPDSLRLLYPLNRVHLAEGAETFFNKKLGTIGANNPAWANFWAGVRDNDLGLVATFKAPVTISSVGLHYMIEEDTGIFPPEWVEIWGGASEKEAKLLAKVKPRQPQKGEFESLQSLAGTFKPQPIGYLKIIAKPVEKISEQNTQKGRKALLLVDEMFIN</sequence>
<dbReference type="Pfam" id="PF09990">
    <property type="entry name" value="DUF2231"/>
    <property type="match status" value="1"/>
</dbReference>
<evidence type="ECO:0000256" key="4">
    <source>
        <dbReference type="PROSITE-ProRule" id="PRU00433"/>
    </source>
</evidence>
<accession>A0A8J3GB22</accession>
<dbReference type="PANTHER" id="PTHR35889">
    <property type="entry name" value="CYCLOINULO-OLIGOSACCHARIDE FRUCTANOTRANSFERASE-RELATED"/>
    <property type="match status" value="1"/>
</dbReference>
<evidence type="ECO:0000256" key="5">
    <source>
        <dbReference type="SAM" id="Phobius"/>
    </source>
</evidence>
<dbReference type="EMBL" id="BMXF01000003">
    <property type="protein sequence ID" value="GHB78222.1"/>
    <property type="molecule type" value="Genomic_DNA"/>
</dbReference>
<dbReference type="InterPro" id="IPR032675">
    <property type="entry name" value="LRR_dom_sf"/>
</dbReference>
<feature type="transmembrane region" description="Helical" evidence="5">
    <location>
        <begin position="109"/>
        <end position="127"/>
    </location>
</feature>
<dbReference type="AlphaFoldDB" id="A0A8J3GB22"/>
<dbReference type="Gene3D" id="3.80.10.10">
    <property type="entry name" value="Ribonuclease Inhibitor"/>
    <property type="match status" value="1"/>
</dbReference>
<keyword evidence="5" id="KW-0812">Transmembrane</keyword>
<evidence type="ECO:0000256" key="2">
    <source>
        <dbReference type="ARBA" id="ARBA00022723"/>
    </source>
</evidence>
<dbReference type="InterPro" id="IPR059177">
    <property type="entry name" value="GH29D-like_dom"/>
</dbReference>
<dbReference type="PROSITE" id="PS51007">
    <property type="entry name" value="CYTC"/>
    <property type="match status" value="1"/>
</dbReference>
<keyword evidence="5" id="KW-1133">Transmembrane helix</keyword>
<dbReference type="SUPFAM" id="SSF52047">
    <property type="entry name" value="RNI-like"/>
    <property type="match status" value="1"/>
</dbReference>
<keyword evidence="2 4" id="KW-0479">Metal-binding</keyword>
<evidence type="ECO:0000256" key="1">
    <source>
        <dbReference type="ARBA" id="ARBA00022617"/>
    </source>
</evidence>
<dbReference type="Proteomes" id="UP000598271">
    <property type="component" value="Unassembled WGS sequence"/>
</dbReference>
<organism evidence="7 8">
    <name type="scientific">Persicitalea jodogahamensis</name>
    <dbReference type="NCBI Taxonomy" id="402147"/>
    <lineage>
        <taxon>Bacteria</taxon>
        <taxon>Pseudomonadati</taxon>
        <taxon>Bacteroidota</taxon>
        <taxon>Cytophagia</taxon>
        <taxon>Cytophagales</taxon>
        <taxon>Spirosomataceae</taxon>
        <taxon>Persicitalea</taxon>
    </lineage>
</organism>
<evidence type="ECO:0000313" key="7">
    <source>
        <dbReference type="EMBL" id="GHB78222.1"/>
    </source>
</evidence>
<evidence type="ECO:0000313" key="8">
    <source>
        <dbReference type="Proteomes" id="UP000598271"/>
    </source>
</evidence>
<feature type="transmembrane region" description="Helical" evidence="5">
    <location>
        <begin position="139"/>
        <end position="157"/>
    </location>
</feature>
<comment type="caution">
    <text evidence="7">The sequence shown here is derived from an EMBL/GenBank/DDBJ whole genome shotgun (WGS) entry which is preliminary data.</text>
</comment>
<name>A0A8J3GB22_9BACT</name>
<protein>
    <recommendedName>
        <fullName evidence="6">Cytochrome c domain-containing protein</fullName>
    </recommendedName>
</protein>
<feature type="domain" description="Cytochrome c" evidence="6">
    <location>
        <begin position="186"/>
        <end position="278"/>
    </location>
</feature>
<proteinExistence type="predicted"/>
<feature type="transmembrane region" description="Helical" evidence="5">
    <location>
        <begin position="7"/>
        <end position="32"/>
    </location>
</feature>
<dbReference type="Pfam" id="PF13290">
    <property type="entry name" value="CHB_HEX_C_1"/>
    <property type="match status" value="1"/>
</dbReference>
<dbReference type="InterPro" id="IPR019251">
    <property type="entry name" value="DUF2231_TM"/>
</dbReference>
<gene>
    <name evidence="7" type="ORF">GCM10007390_35580</name>
</gene>
<dbReference type="InterPro" id="IPR009056">
    <property type="entry name" value="Cyt_c-like_dom"/>
</dbReference>
<feature type="transmembrane region" description="Helical" evidence="5">
    <location>
        <begin position="78"/>
        <end position="97"/>
    </location>
</feature>
<evidence type="ECO:0000256" key="3">
    <source>
        <dbReference type="ARBA" id="ARBA00023004"/>
    </source>
</evidence>
<keyword evidence="1 4" id="KW-0349">Heme</keyword>
<dbReference type="SUPFAM" id="SSF46626">
    <property type="entry name" value="Cytochrome c"/>
    <property type="match status" value="1"/>
</dbReference>
<dbReference type="Pfam" id="PF07635">
    <property type="entry name" value="PSCyt1"/>
    <property type="match status" value="1"/>
</dbReference>
<dbReference type="Gene3D" id="1.10.760.10">
    <property type="entry name" value="Cytochrome c-like domain"/>
    <property type="match status" value="1"/>
</dbReference>
<dbReference type="RefSeq" id="WP_229581098.1">
    <property type="nucleotide sequence ID" value="NZ_BMXF01000003.1"/>
</dbReference>
<keyword evidence="8" id="KW-1185">Reference proteome</keyword>
<dbReference type="GO" id="GO:0046872">
    <property type="term" value="F:metal ion binding"/>
    <property type="evidence" value="ECO:0007669"/>
    <property type="project" value="UniProtKB-KW"/>
</dbReference>
<feature type="transmembrane region" description="Helical" evidence="5">
    <location>
        <begin position="38"/>
        <end position="58"/>
    </location>
</feature>
<keyword evidence="5" id="KW-0472">Membrane</keyword>
<dbReference type="InterPro" id="IPR011429">
    <property type="entry name" value="Cyt_c_Planctomycete-type"/>
</dbReference>
<dbReference type="GO" id="GO:0009055">
    <property type="term" value="F:electron transfer activity"/>
    <property type="evidence" value="ECO:0007669"/>
    <property type="project" value="InterPro"/>
</dbReference>
<evidence type="ECO:0000259" key="6">
    <source>
        <dbReference type="PROSITE" id="PS51007"/>
    </source>
</evidence>
<dbReference type="GO" id="GO:0020037">
    <property type="term" value="F:heme binding"/>
    <property type="evidence" value="ECO:0007669"/>
    <property type="project" value="InterPro"/>
</dbReference>
<dbReference type="InterPro" id="IPR036909">
    <property type="entry name" value="Cyt_c-like_dom_sf"/>
</dbReference>
<dbReference type="PANTHER" id="PTHR35889:SF3">
    <property type="entry name" value="F-BOX DOMAIN-CONTAINING PROTEIN"/>
    <property type="match status" value="1"/>
</dbReference>
<reference evidence="7 8" key="1">
    <citation type="journal article" date="2014" name="Int. J. Syst. Evol. Microbiol.">
        <title>Complete genome sequence of Corynebacterium casei LMG S-19264T (=DSM 44701T), isolated from a smear-ripened cheese.</title>
        <authorList>
            <consortium name="US DOE Joint Genome Institute (JGI-PGF)"/>
            <person name="Walter F."/>
            <person name="Albersmeier A."/>
            <person name="Kalinowski J."/>
            <person name="Ruckert C."/>
        </authorList>
    </citation>
    <scope>NUCLEOTIDE SEQUENCE [LARGE SCALE GENOMIC DNA]</scope>
    <source>
        <strain evidence="7 8">KCTC 12866</strain>
    </source>
</reference>